<evidence type="ECO:0000313" key="2">
    <source>
        <dbReference type="Proteomes" id="UP001498398"/>
    </source>
</evidence>
<dbReference type="Proteomes" id="UP001498398">
    <property type="component" value="Unassembled WGS sequence"/>
</dbReference>
<gene>
    <name evidence="1" type="ORF">VKT23_016742</name>
</gene>
<evidence type="ECO:0000313" key="1">
    <source>
        <dbReference type="EMBL" id="KAK7440965.1"/>
    </source>
</evidence>
<proteinExistence type="predicted"/>
<protein>
    <recommendedName>
        <fullName evidence="3">F-box protein</fullName>
    </recommendedName>
</protein>
<accession>A0ABR1IU09</accession>
<name>A0ABR1IU09_9AGAR</name>
<evidence type="ECO:0008006" key="3">
    <source>
        <dbReference type="Google" id="ProtNLM"/>
    </source>
</evidence>
<sequence>MSPAQRIYLMTNWTLLNRSLMKSLIRAMSIDIHIPCASYGERIIDLLLSGHSISPNSLVWSNYAFYLPHCRSMSFDIQNSPEEFIARCLDVCRTPPHNLDSTPKSSILEVGLLKGLVNYLSDCEPSRCPLPHLHHLSINYLNCDPCCLADERFRYLELPSAITDLDITYTFDERTPFCFLEKHGPKARWNSLRRTTVRKADDSRHETIPGAAKWVLPSVERLTVTGACEDAVISIAAQCPKLTNLSSDADINWGAEFQGVGFHRVFNESSMVGDETTTTKNCCPHLSHRVYEKNGKRKRPCSSRKFKYSRIFVVRISGWMERIRYRPVLLRDVSR</sequence>
<keyword evidence="2" id="KW-1185">Reference proteome</keyword>
<reference evidence="1 2" key="1">
    <citation type="submission" date="2024-01" db="EMBL/GenBank/DDBJ databases">
        <title>A draft genome for the cacao thread blight pathogen Marasmiellus scandens.</title>
        <authorList>
            <person name="Baruah I.K."/>
            <person name="Leung J."/>
            <person name="Bukari Y."/>
            <person name="Amoako-Attah I."/>
            <person name="Meinhardt L.W."/>
            <person name="Bailey B.A."/>
            <person name="Cohen S.P."/>
        </authorList>
    </citation>
    <scope>NUCLEOTIDE SEQUENCE [LARGE SCALE GENOMIC DNA]</scope>
    <source>
        <strain evidence="1 2">GH-19</strain>
    </source>
</reference>
<dbReference type="EMBL" id="JBANRG010000065">
    <property type="protein sequence ID" value="KAK7440965.1"/>
    <property type="molecule type" value="Genomic_DNA"/>
</dbReference>
<comment type="caution">
    <text evidence="1">The sequence shown here is derived from an EMBL/GenBank/DDBJ whole genome shotgun (WGS) entry which is preliminary data.</text>
</comment>
<organism evidence="1 2">
    <name type="scientific">Marasmiellus scandens</name>
    <dbReference type="NCBI Taxonomy" id="2682957"/>
    <lineage>
        <taxon>Eukaryota</taxon>
        <taxon>Fungi</taxon>
        <taxon>Dikarya</taxon>
        <taxon>Basidiomycota</taxon>
        <taxon>Agaricomycotina</taxon>
        <taxon>Agaricomycetes</taxon>
        <taxon>Agaricomycetidae</taxon>
        <taxon>Agaricales</taxon>
        <taxon>Marasmiineae</taxon>
        <taxon>Omphalotaceae</taxon>
        <taxon>Marasmiellus</taxon>
    </lineage>
</organism>